<dbReference type="GO" id="GO:0003677">
    <property type="term" value="F:DNA binding"/>
    <property type="evidence" value="ECO:0007669"/>
    <property type="project" value="UniProtKB-UniRule"/>
</dbReference>
<dbReference type="InterPro" id="IPR043502">
    <property type="entry name" value="DNA/RNA_pol_sf"/>
</dbReference>
<dbReference type="Gene3D" id="1.10.443.10">
    <property type="entry name" value="Intergrase catalytic core"/>
    <property type="match status" value="1"/>
</dbReference>
<keyword evidence="4" id="KW-0233">DNA recombination</keyword>
<sequence length="394" mass="44516">MYALADVNSFYCSVEKCFRPDLRDKPVVVLSNNDGCVIARCLCYLELTIFHTTHSVIEKGDAVQKKLLDALPFLSADPSACRWVCLQEDLLRAPNTINAYARGVNDWLAFCHSVALTAAVAGRDTVALYVRSLHTGRQLAAATIRHRLTVVRLYNDWLCEEGIRERNPVRRGVWKNGGKGKAGIVPVQRRLPWIPDDAEWLRFLEVAGQADIRTRFMLALAYDCGLRREELCTVATGDIDPSQRLLTVRAEHTKNRFGRVVPYSPVTGELYTAWLTERRMLSSSRGPLFLSRSPRNRAEPISNWTWSKVVRGLALKADLPLISTHTFRHLCLTELARVGWDIHEIAAFAGHRRIQSTLLYIHLSARDLSSRFNCTVASLHTCRLTVLQQQDPSP</sequence>
<keyword evidence="1" id="KW-0159">Chromosome partition</keyword>
<dbReference type="PROSITE" id="PS51898">
    <property type="entry name" value="TYR_RECOMBINASE"/>
    <property type="match status" value="1"/>
</dbReference>
<evidence type="ECO:0000256" key="5">
    <source>
        <dbReference type="PROSITE-ProRule" id="PRU01248"/>
    </source>
</evidence>
<dbReference type="GO" id="GO:0007059">
    <property type="term" value="P:chromosome segregation"/>
    <property type="evidence" value="ECO:0007669"/>
    <property type="project" value="UniProtKB-KW"/>
</dbReference>
<dbReference type="RefSeq" id="WP_023287179.1">
    <property type="nucleotide sequence ID" value="NZ_BTWF01000154.1"/>
</dbReference>
<dbReference type="InterPro" id="IPR001126">
    <property type="entry name" value="UmuC"/>
</dbReference>
<dbReference type="PANTHER" id="PTHR30349">
    <property type="entry name" value="PHAGE INTEGRASE-RELATED"/>
    <property type="match status" value="1"/>
</dbReference>
<keyword evidence="6" id="KW-0614">Plasmid</keyword>
<dbReference type="PROSITE" id="PS50173">
    <property type="entry name" value="UMUC"/>
    <property type="match status" value="1"/>
</dbReference>
<proteinExistence type="predicted"/>
<organism evidence="6">
    <name type="scientific">Klebsiella pneumoniae</name>
    <dbReference type="NCBI Taxonomy" id="573"/>
    <lineage>
        <taxon>Bacteria</taxon>
        <taxon>Pseudomonadati</taxon>
        <taxon>Pseudomonadota</taxon>
        <taxon>Gammaproteobacteria</taxon>
        <taxon>Enterobacterales</taxon>
        <taxon>Enterobacteriaceae</taxon>
        <taxon>Klebsiella/Raoultella group</taxon>
        <taxon>Klebsiella</taxon>
        <taxon>Klebsiella pneumoniae complex</taxon>
    </lineage>
</organism>
<dbReference type="InterPro" id="IPR050090">
    <property type="entry name" value="Tyrosine_recombinase_XerCD"/>
</dbReference>
<keyword evidence="2" id="KW-0229">DNA integration</keyword>
<dbReference type="Pfam" id="PF02899">
    <property type="entry name" value="Phage_int_SAM_1"/>
    <property type="match status" value="1"/>
</dbReference>
<accession>A0A857AXY6</accession>
<dbReference type="Gene3D" id="1.10.150.130">
    <property type="match status" value="1"/>
</dbReference>
<dbReference type="InterPro" id="IPR044068">
    <property type="entry name" value="CB"/>
</dbReference>
<keyword evidence="3 5" id="KW-0238">DNA-binding</keyword>
<dbReference type="AlphaFoldDB" id="A0A857AXY6"/>
<protein>
    <submittedName>
        <fullName evidence="6">UmuC</fullName>
    </submittedName>
</protein>
<dbReference type="SUPFAM" id="SSF56672">
    <property type="entry name" value="DNA/RNA polymerases"/>
    <property type="match status" value="1"/>
</dbReference>
<dbReference type="Pfam" id="PF00589">
    <property type="entry name" value="Phage_integrase"/>
    <property type="match status" value="1"/>
</dbReference>
<dbReference type="InterPro" id="IPR002104">
    <property type="entry name" value="Integrase_catalytic"/>
</dbReference>
<dbReference type="PANTHER" id="PTHR30349:SF81">
    <property type="entry name" value="TYROSINE RECOMBINASE XERC"/>
    <property type="match status" value="1"/>
</dbReference>
<reference evidence="6" key="1">
    <citation type="submission" date="2019-12" db="EMBL/GenBank/DDBJ databases">
        <title>Klebsiella pneumoniae strain U95 multidrug resistance plasmid pKpnU95.</title>
        <authorList>
            <person name="Navon-Venezia S."/>
            <person name="Kondratyeva K."/>
            <person name="Gancz A."/>
        </authorList>
    </citation>
    <scope>NUCLEOTIDE SEQUENCE</scope>
    <source>
        <strain evidence="6">U95</strain>
        <plasmid evidence="6">pKpnU95</plasmid>
    </source>
</reference>
<dbReference type="SUPFAM" id="SSF56349">
    <property type="entry name" value="DNA breaking-rejoining enzymes"/>
    <property type="match status" value="1"/>
</dbReference>
<dbReference type="PROSITE" id="PS51900">
    <property type="entry name" value="CB"/>
    <property type="match status" value="1"/>
</dbReference>
<evidence type="ECO:0000256" key="4">
    <source>
        <dbReference type="ARBA" id="ARBA00023172"/>
    </source>
</evidence>
<geneLocation type="plasmid" evidence="6">
    <name>pKpnU95</name>
</geneLocation>
<dbReference type="GO" id="GO:0006281">
    <property type="term" value="P:DNA repair"/>
    <property type="evidence" value="ECO:0007669"/>
    <property type="project" value="InterPro"/>
</dbReference>
<evidence type="ECO:0000256" key="3">
    <source>
        <dbReference type="ARBA" id="ARBA00023125"/>
    </source>
</evidence>
<dbReference type="GO" id="GO:0015074">
    <property type="term" value="P:DNA integration"/>
    <property type="evidence" value="ECO:0007669"/>
    <property type="project" value="UniProtKB-KW"/>
</dbReference>
<dbReference type="EMBL" id="MK552109">
    <property type="protein sequence ID" value="QGW58932.1"/>
    <property type="molecule type" value="Genomic_DNA"/>
</dbReference>
<dbReference type="Pfam" id="PF00817">
    <property type="entry name" value="IMS"/>
    <property type="match status" value="1"/>
</dbReference>
<name>A0A857AXY6_KLEPN</name>
<dbReference type="Gene3D" id="3.40.1170.60">
    <property type="match status" value="1"/>
</dbReference>
<dbReference type="InterPro" id="IPR011010">
    <property type="entry name" value="DNA_brk_join_enz"/>
</dbReference>
<evidence type="ECO:0000313" key="6">
    <source>
        <dbReference type="EMBL" id="QGW58932.1"/>
    </source>
</evidence>
<evidence type="ECO:0000256" key="1">
    <source>
        <dbReference type="ARBA" id="ARBA00022829"/>
    </source>
</evidence>
<dbReference type="CDD" id="cd00397">
    <property type="entry name" value="DNA_BRE_C"/>
    <property type="match status" value="1"/>
</dbReference>
<dbReference type="InterPro" id="IPR004107">
    <property type="entry name" value="Integrase_SAM-like_N"/>
</dbReference>
<dbReference type="GO" id="GO:0006310">
    <property type="term" value="P:DNA recombination"/>
    <property type="evidence" value="ECO:0007669"/>
    <property type="project" value="UniProtKB-KW"/>
</dbReference>
<dbReference type="InterPro" id="IPR013762">
    <property type="entry name" value="Integrase-like_cat_sf"/>
</dbReference>
<gene>
    <name evidence="6" type="primary">umuC</name>
    <name evidence="6" type="ORF">pKpnU95_00079</name>
</gene>
<evidence type="ECO:0000256" key="2">
    <source>
        <dbReference type="ARBA" id="ARBA00022908"/>
    </source>
</evidence>
<dbReference type="InterPro" id="IPR010998">
    <property type="entry name" value="Integrase_recombinase_N"/>
</dbReference>